<sequence length="68" mass="7661">MEYTVEHGHDAVDNVEYYPGLSQKEAVMLARKLATGRKQVYVSWSRSSDGQTGYLNRDGSHDITGKAW</sequence>
<accession>A0A6M3KQX5</accession>
<proteinExistence type="predicted"/>
<evidence type="ECO:0000313" key="3">
    <source>
        <dbReference type="EMBL" id="QJI04488.1"/>
    </source>
</evidence>
<evidence type="ECO:0000313" key="1">
    <source>
        <dbReference type="EMBL" id="QJA65353.1"/>
    </source>
</evidence>
<dbReference type="EMBL" id="MT145185">
    <property type="protein sequence ID" value="QJI04488.1"/>
    <property type="molecule type" value="Genomic_DNA"/>
</dbReference>
<dbReference type="EMBL" id="MT142518">
    <property type="protein sequence ID" value="QJA83815.1"/>
    <property type="molecule type" value="Genomic_DNA"/>
</dbReference>
<dbReference type="EMBL" id="MT141537">
    <property type="protein sequence ID" value="QJA65353.1"/>
    <property type="molecule type" value="Genomic_DNA"/>
</dbReference>
<name>A0A6M3KQX5_9ZZZZ</name>
<organism evidence="2">
    <name type="scientific">viral metagenome</name>
    <dbReference type="NCBI Taxonomy" id="1070528"/>
    <lineage>
        <taxon>unclassified sequences</taxon>
        <taxon>metagenomes</taxon>
        <taxon>organismal metagenomes</taxon>
    </lineage>
</organism>
<gene>
    <name evidence="2" type="ORF">MM415A00252_0036</name>
    <name evidence="1" type="ORF">MM415B00400_0008</name>
    <name evidence="3" type="ORF">TM448B10250_0001</name>
</gene>
<protein>
    <submittedName>
        <fullName evidence="2">Uncharacterized protein</fullName>
    </submittedName>
</protein>
<evidence type="ECO:0000313" key="2">
    <source>
        <dbReference type="EMBL" id="QJA83815.1"/>
    </source>
</evidence>
<reference evidence="2" key="1">
    <citation type="submission" date="2020-03" db="EMBL/GenBank/DDBJ databases">
        <title>The deep terrestrial virosphere.</title>
        <authorList>
            <person name="Holmfeldt K."/>
            <person name="Nilsson E."/>
            <person name="Simone D."/>
            <person name="Lopez-Fernandez M."/>
            <person name="Wu X."/>
            <person name="de Brujin I."/>
            <person name="Lundin D."/>
            <person name="Andersson A."/>
            <person name="Bertilsson S."/>
            <person name="Dopson M."/>
        </authorList>
    </citation>
    <scope>NUCLEOTIDE SEQUENCE</scope>
    <source>
        <strain evidence="2">MM415A00252</strain>
        <strain evidence="1">MM415B00400</strain>
        <strain evidence="3">TM448B10250</strain>
    </source>
</reference>
<dbReference type="AlphaFoldDB" id="A0A6M3KQX5"/>